<dbReference type="Pfam" id="PF13920">
    <property type="entry name" value="zf-C3HC4_3"/>
    <property type="match status" value="1"/>
</dbReference>
<organism evidence="1 2">
    <name type="scientific">Deinandra increscens subsp. villosa</name>
    <dbReference type="NCBI Taxonomy" id="3103831"/>
    <lineage>
        <taxon>Eukaryota</taxon>
        <taxon>Viridiplantae</taxon>
        <taxon>Streptophyta</taxon>
        <taxon>Embryophyta</taxon>
        <taxon>Tracheophyta</taxon>
        <taxon>Spermatophyta</taxon>
        <taxon>Magnoliopsida</taxon>
        <taxon>eudicotyledons</taxon>
        <taxon>Gunneridae</taxon>
        <taxon>Pentapetalae</taxon>
        <taxon>asterids</taxon>
        <taxon>campanulids</taxon>
        <taxon>Asterales</taxon>
        <taxon>Asteraceae</taxon>
        <taxon>Asteroideae</taxon>
        <taxon>Heliantheae alliance</taxon>
        <taxon>Madieae</taxon>
        <taxon>Madiinae</taxon>
        <taxon>Deinandra</taxon>
    </lineage>
</organism>
<name>A0AAP0CRM8_9ASTR</name>
<dbReference type="EMBL" id="JBCNJP010000023">
    <property type="protein sequence ID" value="KAK9058074.1"/>
    <property type="molecule type" value="Genomic_DNA"/>
</dbReference>
<evidence type="ECO:0000313" key="2">
    <source>
        <dbReference type="Proteomes" id="UP001408789"/>
    </source>
</evidence>
<dbReference type="Gene3D" id="3.30.300.20">
    <property type="match status" value="1"/>
</dbReference>
<accession>A0AAP0CRM8</accession>
<comment type="caution">
    <text evidence="1">The sequence shown here is derived from an EMBL/GenBank/DDBJ whole genome shotgun (WGS) entry which is preliminary data.</text>
</comment>
<dbReference type="PANTHER" id="PTHR47820">
    <property type="entry name" value="BNAC05G24000D PROTEIN"/>
    <property type="match status" value="1"/>
</dbReference>
<dbReference type="AlphaFoldDB" id="A0AAP0CRM8"/>
<reference evidence="1 2" key="1">
    <citation type="submission" date="2024-04" db="EMBL/GenBank/DDBJ databases">
        <title>The reference genome of an endangered Asteraceae, Deinandra increscens subsp. villosa, native to the Central Coast of California.</title>
        <authorList>
            <person name="Guilliams M."/>
            <person name="Hasenstab-Lehman K."/>
            <person name="Meyer R."/>
            <person name="Mcevoy S."/>
        </authorList>
    </citation>
    <scope>NUCLEOTIDE SEQUENCE [LARGE SCALE GENOMIC DNA]</scope>
    <source>
        <tissue evidence="1">Leaf</tissue>
    </source>
</reference>
<gene>
    <name evidence="1" type="ORF">SSX86_022914</name>
</gene>
<keyword evidence="2" id="KW-1185">Reference proteome</keyword>
<dbReference type="Gene3D" id="3.30.40.10">
    <property type="entry name" value="Zinc/RING finger domain, C3HC4 (zinc finger)"/>
    <property type="match status" value="1"/>
</dbReference>
<sequence>MIVAAIQMKEAKPPGIAILNCSICYDTQVDSLLYRYGHMCTCFKCALECPICEAPIVDVVTCESNVLMRVGEGWPAEAGELRDREMVLKTQISTLVDKNKEMSQAETEAEEEGRTVTEAHIQHNVSSWTGIPVEKVSTEESNRLLKVEETLHTRIIGQDEAVKAIRRAIPSLFGEPRVNYTLNHIFSGCNRFLLRLPDQVLSLTGAFMHAVDVRREGGWIRELTSLVQKQFKFTESSVELYAESQQQGLCAIT</sequence>
<dbReference type="InterPro" id="IPR013083">
    <property type="entry name" value="Znf_RING/FYVE/PHD"/>
</dbReference>
<proteinExistence type="predicted"/>
<dbReference type="PANTHER" id="PTHR47820:SF3">
    <property type="entry name" value="OS07G0499800 PROTEIN"/>
    <property type="match status" value="1"/>
</dbReference>
<dbReference type="Proteomes" id="UP001408789">
    <property type="component" value="Unassembled WGS sequence"/>
</dbReference>
<protein>
    <submittedName>
        <fullName evidence="1">Uncharacterized protein</fullName>
    </submittedName>
</protein>
<dbReference type="Gene3D" id="3.40.50.300">
    <property type="entry name" value="P-loop containing nucleotide triphosphate hydrolases"/>
    <property type="match status" value="1"/>
</dbReference>
<evidence type="ECO:0000313" key="1">
    <source>
        <dbReference type="EMBL" id="KAK9058074.1"/>
    </source>
</evidence>
<dbReference type="InterPro" id="IPR027417">
    <property type="entry name" value="P-loop_NTPase"/>
</dbReference>
<dbReference type="InterPro" id="IPR015946">
    <property type="entry name" value="KH_dom-like_a/b"/>
</dbReference>